<dbReference type="PATRIC" id="fig|66876.3.peg.7966"/>
<dbReference type="EMBL" id="LGKG01000190">
    <property type="protein sequence ID" value="KPC59174.1"/>
    <property type="molecule type" value="Genomic_DNA"/>
</dbReference>
<evidence type="ECO:0000313" key="3">
    <source>
        <dbReference type="Proteomes" id="UP000037982"/>
    </source>
</evidence>
<keyword evidence="3" id="KW-1185">Reference proteome</keyword>
<protein>
    <submittedName>
        <fullName evidence="2">Histone deacetylase</fullName>
    </submittedName>
</protein>
<evidence type="ECO:0000313" key="2">
    <source>
        <dbReference type="EMBL" id="KPC59174.1"/>
    </source>
</evidence>
<dbReference type="Gene3D" id="3.10.490.10">
    <property type="entry name" value="Gamma-glutamyl cyclotransferase-like"/>
    <property type="match status" value="1"/>
</dbReference>
<sequence>MTTPHRPTARIWYAAYGSNMDPGRLAAYLEGGRAPGGRRSHPGCRDPRPPARSAPVRLPGLLYFATESQVWTGGRAFYDPDAEGELVAYAYLLTVGQFSDIAAQEMYREPGEDLDLTEVLGRGRARLGPGRYETLVRAGQLDGFPVLTFTAPWPSAGVPLNAPSAAYLRHIAAGVVAAHGWTARQAAEYLAGCPGVAGRWAVAEIEGLVTEGGREAPADPADPRTSR</sequence>
<proteinExistence type="predicted"/>
<comment type="caution">
    <text evidence="2">The sequence shown here is derived from an EMBL/GenBank/DDBJ whole genome shotgun (WGS) entry which is preliminary data.</text>
</comment>
<name>A0A0N1JVZ6_9ACTN</name>
<dbReference type="Proteomes" id="UP000037982">
    <property type="component" value="Unassembled WGS sequence"/>
</dbReference>
<reference evidence="3" key="1">
    <citation type="submission" date="2015-07" db="EMBL/GenBank/DDBJ databases">
        <authorList>
            <person name="Ju K.-S."/>
            <person name="Doroghazi J.R."/>
            <person name="Metcalf W.W."/>
        </authorList>
    </citation>
    <scope>NUCLEOTIDE SEQUENCE [LARGE SCALE GENOMIC DNA]</scope>
    <source>
        <strain evidence="3">NRRL ISP-5002</strain>
    </source>
</reference>
<feature type="region of interest" description="Disordered" evidence="1">
    <location>
        <begin position="31"/>
        <end position="53"/>
    </location>
</feature>
<gene>
    <name evidence="2" type="ORF">ADL29_36185</name>
</gene>
<dbReference type="AlphaFoldDB" id="A0A0N1JVZ6"/>
<evidence type="ECO:0000256" key="1">
    <source>
        <dbReference type="SAM" id="MobiDB-lite"/>
    </source>
</evidence>
<accession>A0A0N1JVZ6</accession>
<organism evidence="2 3">
    <name type="scientific">Streptomyces chattanoogensis</name>
    <dbReference type="NCBI Taxonomy" id="66876"/>
    <lineage>
        <taxon>Bacteria</taxon>
        <taxon>Bacillati</taxon>
        <taxon>Actinomycetota</taxon>
        <taxon>Actinomycetes</taxon>
        <taxon>Kitasatosporales</taxon>
        <taxon>Streptomycetaceae</taxon>
        <taxon>Streptomyces</taxon>
    </lineage>
</organism>